<name>A0A6J5JX57_9BURK</name>
<protein>
    <submittedName>
        <fullName evidence="1">Uncharacterized protein</fullName>
    </submittedName>
</protein>
<evidence type="ECO:0000313" key="2">
    <source>
        <dbReference type="Proteomes" id="UP000494322"/>
    </source>
</evidence>
<proteinExistence type="predicted"/>
<accession>A0A6J5JX57</accession>
<reference evidence="1 2" key="1">
    <citation type="submission" date="2020-04" db="EMBL/GenBank/DDBJ databases">
        <authorList>
            <person name="Depoorter E."/>
        </authorList>
    </citation>
    <scope>NUCLEOTIDE SEQUENCE [LARGE SCALE GENOMIC DNA]</scope>
    <source>
        <strain evidence="1 2">BCC0132</strain>
    </source>
</reference>
<evidence type="ECO:0000313" key="1">
    <source>
        <dbReference type="EMBL" id="CAB3976189.1"/>
    </source>
</evidence>
<organism evidence="1 2">
    <name type="scientific">Burkholderia cenocepacia</name>
    <dbReference type="NCBI Taxonomy" id="95486"/>
    <lineage>
        <taxon>Bacteria</taxon>
        <taxon>Pseudomonadati</taxon>
        <taxon>Pseudomonadota</taxon>
        <taxon>Betaproteobacteria</taxon>
        <taxon>Burkholderiales</taxon>
        <taxon>Burkholderiaceae</taxon>
        <taxon>Burkholderia</taxon>
        <taxon>Burkholderia cepacia complex</taxon>
    </lineage>
</organism>
<dbReference type="Proteomes" id="UP000494322">
    <property type="component" value="Unassembled WGS sequence"/>
</dbReference>
<dbReference type="EMBL" id="CABWIK020000148">
    <property type="protein sequence ID" value="CAB3976189.1"/>
    <property type="molecule type" value="Genomic_DNA"/>
</dbReference>
<sequence>MDKLTAAEAEKSFLDDYNSKLLPALRLAKKHLAQAGVELDTVDLFILPMPNVQEFRDKFDEVLGG</sequence>
<dbReference type="AlphaFoldDB" id="A0A6J5JX57"/>
<gene>
    <name evidence="1" type="ORF">BCO9919_07550</name>
</gene>